<name>A0A0D2JI95_9EURO</name>
<evidence type="ECO:0000313" key="1">
    <source>
        <dbReference type="EMBL" id="KIX09095.1"/>
    </source>
</evidence>
<dbReference type="EMBL" id="KN847475">
    <property type="protein sequence ID" value="KIX09095.1"/>
    <property type="molecule type" value="Genomic_DNA"/>
</dbReference>
<protein>
    <submittedName>
        <fullName evidence="1">Uncharacterized protein</fullName>
    </submittedName>
</protein>
<reference evidence="1 2" key="1">
    <citation type="submission" date="2015-01" db="EMBL/GenBank/DDBJ databases">
        <title>The Genome Sequence of Rhinocladiella mackenzie CBS 650.93.</title>
        <authorList>
            <consortium name="The Broad Institute Genomics Platform"/>
            <person name="Cuomo C."/>
            <person name="de Hoog S."/>
            <person name="Gorbushina A."/>
            <person name="Stielow B."/>
            <person name="Teixiera M."/>
            <person name="Abouelleil A."/>
            <person name="Chapman S.B."/>
            <person name="Priest M."/>
            <person name="Young S.K."/>
            <person name="Wortman J."/>
            <person name="Nusbaum C."/>
            <person name="Birren B."/>
        </authorList>
    </citation>
    <scope>NUCLEOTIDE SEQUENCE [LARGE SCALE GENOMIC DNA]</scope>
    <source>
        <strain evidence="1 2">CBS 650.93</strain>
    </source>
</reference>
<dbReference type="RefSeq" id="XP_013276231.1">
    <property type="nucleotide sequence ID" value="XM_013420777.1"/>
</dbReference>
<sequence length="136" mass="14902">MACQTLAREDEMQAAMNTDFWGPIRVLKGILTSIKAHNCSKATYDMLQSVLSTERPAYNIRIIFITAGLYKDSSKQPSSGFSEAYLTTSAGQVMGLVDKYMQDPDQREPGDLVKFGDRNVEIVDGSGLGKGETPSK</sequence>
<accession>A0A0D2JI95</accession>
<organism evidence="1 2">
    <name type="scientific">Rhinocladiella mackenziei CBS 650.93</name>
    <dbReference type="NCBI Taxonomy" id="1442369"/>
    <lineage>
        <taxon>Eukaryota</taxon>
        <taxon>Fungi</taxon>
        <taxon>Dikarya</taxon>
        <taxon>Ascomycota</taxon>
        <taxon>Pezizomycotina</taxon>
        <taxon>Eurotiomycetes</taxon>
        <taxon>Chaetothyriomycetidae</taxon>
        <taxon>Chaetothyriales</taxon>
        <taxon>Herpotrichiellaceae</taxon>
        <taxon>Rhinocladiella</taxon>
    </lineage>
</organism>
<dbReference type="OrthoDB" id="1274115at2759"/>
<evidence type="ECO:0000313" key="2">
    <source>
        <dbReference type="Proteomes" id="UP000053617"/>
    </source>
</evidence>
<dbReference type="Proteomes" id="UP000053617">
    <property type="component" value="Unassembled WGS sequence"/>
</dbReference>
<keyword evidence="2" id="KW-1185">Reference proteome</keyword>
<dbReference type="HOGENOM" id="CLU_1876573_0_0_1"/>
<dbReference type="AlphaFoldDB" id="A0A0D2JI95"/>
<proteinExistence type="predicted"/>
<gene>
    <name evidence="1" type="ORF">Z518_00173</name>
</gene>
<dbReference type="GeneID" id="25288244"/>
<dbReference type="VEuPathDB" id="FungiDB:Z518_00173"/>